<reference evidence="1" key="1">
    <citation type="submission" date="2019-08" db="EMBL/GenBank/DDBJ databases">
        <authorList>
            <person name="Kucharzyk K."/>
            <person name="Murdoch R.W."/>
            <person name="Higgins S."/>
            <person name="Loffler F."/>
        </authorList>
    </citation>
    <scope>NUCLEOTIDE SEQUENCE</scope>
</reference>
<name>A0A644YGE3_9ZZZZ</name>
<dbReference type="EMBL" id="VSSQ01005014">
    <property type="protein sequence ID" value="MPM27520.1"/>
    <property type="molecule type" value="Genomic_DNA"/>
</dbReference>
<sequence length="143" mass="15563">MRFFRMTLLLAGLMLAGLGVSAPNAYAADKTVTVKVIVNQDFWNSKVTFPNGNKAEINGIGVVVLDKGLPQVFKTLTPGQNELTFDYTGAEGSDYQIKIPFLAGPGASVYQIIEKFTNNGQTLMYTLGVDTSIRPLTIERAQK</sequence>
<gene>
    <name evidence="1" type="ORF">SDC9_74032</name>
</gene>
<evidence type="ECO:0000313" key="1">
    <source>
        <dbReference type="EMBL" id="MPM27520.1"/>
    </source>
</evidence>
<organism evidence="1">
    <name type="scientific">bioreactor metagenome</name>
    <dbReference type="NCBI Taxonomy" id="1076179"/>
    <lineage>
        <taxon>unclassified sequences</taxon>
        <taxon>metagenomes</taxon>
        <taxon>ecological metagenomes</taxon>
    </lineage>
</organism>
<dbReference type="AlphaFoldDB" id="A0A644YGE3"/>
<accession>A0A644YGE3</accession>
<comment type="caution">
    <text evidence="1">The sequence shown here is derived from an EMBL/GenBank/DDBJ whole genome shotgun (WGS) entry which is preliminary data.</text>
</comment>
<proteinExistence type="predicted"/>
<protein>
    <submittedName>
        <fullName evidence="1">Uncharacterized protein</fullName>
    </submittedName>
</protein>